<dbReference type="PaxDb" id="2850-Phatr46998"/>
<dbReference type="EMBL" id="CM000614">
    <property type="protein sequence ID" value="EEC47067.1"/>
    <property type="molecule type" value="Genomic_DNA"/>
</dbReference>
<evidence type="ECO:0000256" key="3">
    <source>
        <dbReference type="ARBA" id="ARBA00022692"/>
    </source>
</evidence>
<name>B7G238_PHATC</name>
<comment type="subcellular location">
    <subcellularLocation>
        <location evidence="6">Cell membrane</location>
        <topology evidence="6">Multi-pass membrane protein</topology>
    </subcellularLocation>
    <subcellularLocation>
        <location evidence="1">Membrane</location>
        <topology evidence="1">Multi-pass membrane protein</topology>
    </subcellularLocation>
</comment>
<feature type="transmembrane region" description="Helical" evidence="6">
    <location>
        <begin position="62"/>
        <end position="83"/>
    </location>
</feature>
<feature type="transmembrane region" description="Helical" evidence="6">
    <location>
        <begin position="380"/>
        <end position="401"/>
    </location>
</feature>
<dbReference type="Pfam" id="PF04515">
    <property type="entry name" value="Choline_transpo"/>
    <property type="match status" value="1"/>
</dbReference>
<feature type="transmembrane region" description="Helical" evidence="6">
    <location>
        <begin position="284"/>
        <end position="304"/>
    </location>
</feature>
<dbReference type="Proteomes" id="UP000000759">
    <property type="component" value="Chromosome 12"/>
</dbReference>
<dbReference type="InParanoid" id="B7G238"/>
<feature type="transmembrane region" description="Helical" evidence="6">
    <location>
        <begin position="195"/>
        <end position="216"/>
    </location>
</feature>
<feature type="transmembrane region" description="Helical" evidence="6">
    <location>
        <begin position="127"/>
        <end position="150"/>
    </location>
</feature>
<feature type="transmembrane region" description="Helical" evidence="6">
    <location>
        <begin position="421"/>
        <end position="450"/>
    </location>
</feature>
<comment type="function">
    <text evidence="6">Choline transporter.</text>
</comment>
<feature type="transmembrane region" description="Helical" evidence="6">
    <location>
        <begin position="95"/>
        <end position="118"/>
    </location>
</feature>
<feature type="transmembrane region" description="Helical" evidence="6">
    <location>
        <begin position="156"/>
        <end position="174"/>
    </location>
</feature>
<keyword evidence="5 6" id="KW-0472">Membrane</keyword>
<dbReference type="GeneID" id="7202234"/>
<evidence type="ECO:0000313" key="8">
    <source>
        <dbReference type="Proteomes" id="UP000000759"/>
    </source>
</evidence>
<dbReference type="OrthoDB" id="44736at2759"/>
<dbReference type="PANTHER" id="PTHR12385:SF4">
    <property type="entry name" value="PROTEIN PNS1"/>
    <property type="match status" value="1"/>
</dbReference>
<evidence type="ECO:0000313" key="7">
    <source>
        <dbReference type="EMBL" id="EEC47067.1"/>
    </source>
</evidence>
<organism evidence="7 8">
    <name type="scientific">Phaeodactylum tricornutum (strain CCAP 1055/1)</name>
    <dbReference type="NCBI Taxonomy" id="556484"/>
    <lineage>
        <taxon>Eukaryota</taxon>
        <taxon>Sar</taxon>
        <taxon>Stramenopiles</taxon>
        <taxon>Ochrophyta</taxon>
        <taxon>Bacillariophyta</taxon>
        <taxon>Bacillariophyceae</taxon>
        <taxon>Bacillariophycidae</taxon>
        <taxon>Naviculales</taxon>
        <taxon>Phaeodactylaceae</taxon>
        <taxon>Phaeodactylum</taxon>
    </lineage>
</organism>
<comment type="similarity">
    <text evidence="2 6">Belongs to the CTL (choline transporter-like) family.</text>
</comment>
<evidence type="ECO:0000256" key="6">
    <source>
        <dbReference type="RuleBase" id="RU368066"/>
    </source>
</evidence>
<feature type="transmembrane region" description="Helical" evidence="6">
    <location>
        <begin position="222"/>
        <end position="241"/>
    </location>
</feature>
<feature type="transmembrane region" description="Helical" evidence="6">
    <location>
        <begin position="316"/>
        <end position="334"/>
    </location>
</feature>
<gene>
    <name evidence="7" type="ORF">PHATRDRAFT_46998</name>
</gene>
<dbReference type="GO" id="GO:0005886">
    <property type="term" value="C:plasma membrane"/>
    <property type="evidence" value="ECO:0007669"/>
    <property type="project" value="UniProtKB-SubCell"/>
</dbReference>
<dbReference type="PANTHER" id="PTHR12385">
    <property type="entry name" value="CHOLINE TRANSPORTER-LIKE (SLC FAMILY 44)"/>
    <property type="match status" value="1"/>
</dbReference>
<evidence type="ECO:0000256" key="2">
    <source>
        <dbReference type="ARBA" id="ARBA00007168"/>
    </source>
</evidence>
<reference evidence="8" key="2">
    <citation type="submission" date="2008-08" db="EMBL/GenBank/DDBJ databases">
        <authorList>
            <consortium name="Diatom Consortium"/>
            <person name="Grigoriev I."/>
            <person name="Grimwood J."/>
            <person name="Kuo A."/>
            <person name="Otillar R.P."/>
            <person name="Salamov A."/>
            <person name="Detter J.C."/>
            <person name="Lindquist E."/>
            <person name="Shapiro H."/>
            <person name="Lucas S."/>
            <person name="Glavina del Rio T."/>
            <person name="Pitluck S."/>
            <person name="Rokhsar D."/>
            <person name="Bowler C."/>
        </authorList>
    </citation>
    <scope>GENOME REANNOTATION</scope>
    <source>
        <strain evidence="8">CCAP 1055/1</strain>
    </source>
</reference>
<dbReference type="RefSeq" id="XP_002181144.1">
    <property type="nucleotide sequence ID" value="XM_002181108.1"/>
</dbReference>
<dbReference type="AlphaFoldDB" id="B7G238"/>
<dbReference type="eggNOG" id="KOG1362">
    <property type="taxonomic scope" value="Eukaryota"/>
</dbReference>
<protein>
    <recommendedName>
        <fullName evidence="6">Choline transporter-like protein</fullName>
    </recommendedName>
</protein>
<keyword evidence="8" id="KW-1185">Reference proteome</keyword>
<proteinExistence type="inferred from homology"/>
<evidence type="ECO:0000256" key="5">
    <source>
        <dbReference type="ARBA" id="ARBA00023136"/>
    </source>
</evidence>
<keyword evidence="4 6" id="KW-1133">Transmembrane helix</keyword>
<dbReference type="GO" id="GO:0022857">
    <property type="term" value="F:transmembrane transporter activity"/>
    <property type="evidence" value="ECO:0007669"/>
    <property type="project" value="UniProtKB-UniRule"/>
</dbReference>
<evidence type="ECO:0000256" key="4">
    <source>
        <dbReference type="ARBA" id="ARBA00022989"/>
    </source>
</evidence>
<dbReference type="KEGG" id="pti:PHATRDRAFT_46998"/>
<sequence length="480" mass="51937">MSSIPIVQGTAVEHNGSKYGQAPPPPSYASNVGEDQQYFNYSATEEATPERRQNPPKQYQDVAWALLFVAHLIAMLVVISMGLTGSNQNAYGGGYGGTIFVVVGVTGLSSLIFSSLALSQMMKHTEILVQVALIFSVLCSLAIGIVGFMIGSIMTGVIGLIAFAFGCCYAKIVWPRIPFAATNLVTALSAVRANLGLAIAAYGMTALAFVWSFFWFTGLADAFAGSNLGIIFLLFLSFYWVHQVLQNTMHVITAGVIGTWWFVPSEASTFWSKALTDSFFRATTFSFGSICFGSFIVAVVQALRALEYYARDQNDFQFLVCIIQCILGCIESVLEYFNKWAYVYVGLYGFSYLDAGRNVVQLFQNKGWTAVISDDLCDNVLFMVSIAIGLASGLIGLIIGFTDSGMFVANGYDHAGGPAFLIGFLVGYLFASVLLSIVSSAVNTVIVCYAEAPAEFQMNHPKLSSDMRAAYSQAFPDIPL</sequence>
<evidence type="ECO:0000256" key="1">
    <source>
        <dbReference type="ARBA" id="ARBA00004141"/>
    </source>
</evidence>
<keyword evidence="3 6" id="KW-0812">Transmembrane</keyword>
<reference evidence="7 8" key="1">
    <citation type="journal article" date="2008" name="Nature">
        <title>The Phaeodactylum genome reveals the evolutionary history of diatom genomes.</title>
        <authorList>
            <person name="Bowler C."/>
            <person name="Allen A.E."/>
            <person name="Badger J.H."/>
            <person name="Grimwood J."/>
            <person name="Jabbari K."/>
            <person name="Kuo A."/>
            <person name="Maheswari U."/>
            <person name="Martens C."/>
            <person name="Maumus F."/>
            <person name="Otillar R.P."/>
            <person name="Rayko E."/>
            <person name="Salamov A."/>
            <person name="Vandepoele K."/>
            <person name="Beszteri B."/>
            <person name="Gruber A."/>
            <person name="Heijde M."/>
            <person name="Katinka M."/>
            <person name="Mock T."/>
            <person name="Valentin K."/>
            <person name="Verret F."/>
            <person name="Berges J.A."/>
            <person name="Brownlee C."/>
            <person name="Cadoret J.P."/>
            <person name="Chiovitti A."/>
            <person name="Choi C.J."/>
            <person name="Coesel S."/>
            <person name="De Martino A."/>
            <person name="Detter J.C."/>
            <person name="Durkin C."/>
            <person name="Falciatore A."/>
            <person name="Fournet J."/>
            <person name="Haruta M."/>
            <person name="Huysman M.J."/>
            <person name="Jenkins B.D."/>
            <person name="Jiroutova K."/>
            <person name="Jorgensen R.E."/>
            <person name="Joubert Y."/>
            <person name="Kaplan A."/>
            <person name="Kroger N."/>
            <person name="Kroth P.G."/>
            <person name="La Roche J."/>
            <person name="Lindquist E."/>
            <person name="Lommer M."/>
            <person name="Martin-Jezequel V."/>
            <person name="Lopez P.J."/>
            <person name="Lucas S."/>
            <person name="Mangogna M."/>
            <person name="McGinnis K."/>
            <person name="Medlin L.K."/>
            <person name="Montsant A."/>
            <person name="Oudot-Le Secq M.P."/>
            <person name="Napoli C."/>
            <person name="Obornik M."/>
            <person name="Parker M.S."/>
            <person name="Petit J.L."/>
            <person name="Porcel B.M."/>
            <person name="Poulsen N."/>
            <person name="Robison M."/>
            <person name="Rychlewski L."/>
            <person name="Rynearson T.A."/>
            <person name="Schmutz J."/>
            <person name="Shapiro H."/>
            <person name="Siaut M."/>
            <person name="Stanley M."/>
            <person name="Sussman M.R."/>
            <person name="Taylor A.R."/>
            <person name="Vardi A."/>
            <person name="von Dassow P."/>
            <person name="Vyverman W."/>
            <person name="Willis A."/>
            <person name="Wyrwicz L.S."/>
            <person name="Rokhsar D.S."/>
            <person name="Weissenbach J."/>
            <person name="Armbrust E.V."/>
            <person name="Green B.R."/>
            <person name="Van de Peer Y."/>
            <person name="Grigoriev I.V."/>
        </authorList>
    </citation>
    <scope>NUCLEOTIDE SEQUENCE [LARGE SCALE GENOMIC DNA]</scope>
    <source>
        <strain evidence="7 8">CCAP 1055/1</strain>
    </source>
</reference>
<accession>B7G238</accession>
<dbReference type="HOGENOM" id="CLU_026724_1_0_1"/>
<dbReference type="InterPro" id="IPR007603">
    <property type="entry name" value="Choline_transptr-like"/>
</dbReference>